<evidence type="ECO:0000256" key="8">
    <source>
        <dbReference type="ARBA" id="ARBA00022801"/>
    </source>
</evidence>
<dbReference type="InterPro" id="IPR012319">
    <property type="entry name" value="FPG_cat"/>
</dbReference>
<dbReference type="PANTHER" id="PTHR22993">
    <property type="entry name" value="FORMAMIDOPYRIMIDINE-DNA GLYCOSYLASE"/>
    <property type="match status" value="1"/>
</dbReference>
<reference evidence="20 21" key="1">
    <citation type="journal article" date="2015" name="Nature">
        <title>rRNA introns, odd ribosomes, and small enigmatic genomes across a large radiation of phyla.</title>
        <authorList>
            <person name="Brown C.T."/>
            <person name="Hug L.A."/>
            <person name="Thomas B.C."/>
            <person name="Sharon I."/>
            <person name="Castelle C.J."/>
            <person name="Singh A."/>
            <person name="Wilkins M.J."/>
            <person name="Williams K.H."/>
            <person name="Banfield J.F."/>
        </authorList>
    </citation>
    <scope>NUCLEOTIDE SEQUENCE [LARGE SCALE GENOMIC DNA]</scope>
</reference>
<comment type="catalytic activity">
    <reaction evidence="15">
        <text>2'-deoxyribonucleotide-(2'-deoxyribose 5'-phosphate)-2'-deoxyribonucleotide-DNA = a 3'-end 2'-deoxyribonucleotide-(2,3-dehydro-2,3-deoxyribose 5'-phosphate)-DNA + a 5'-end 5'-phospho-2'-deoxyribonucleoside-DNA + H(+)</text>
        <dbReference type="Rhea" id="RHEA:66592"/>
        <dbReference type="Rhea" id="RHEA-COMP:13180"/>
        <dbReference type="Rhea" id="RHEA-COMP:16897"/>
        <dbReference type="Rhea" id="RHEA-COMP:17067"/>
        <dbReference type="ChEBI" id="CHEBI:15378"/>
        <dbReference type="ChEBI" id="CHEBI:136412"/>
        <dbReference type="ChEBI" id="CHEBI:157695"/>
        <dbReference type="ChEBI" id="CHEBI:167181"/>
        <dbReference type="EC" id="4.2.99.18"/>
    </reaction>
</comment>
<evidence type="ECO:0000259" key="18">
    <source>
        <dbReference type="PROSITE" id="PS51066"/>
    </source>
</evidence>
<comment type="subunit">
    <text evidence="4">Monomer.</text>
</comment>
<name>A0A0G1P3I2_9BACT</name>
<feature type="compositionally biased region" description="Basic and acidic residues" evidence="17">
    <location>
        <begin position="94"/>
        <end position="105"/>
    </location>
</feature>
<evidence type="ECO:0000256" key="15">
    <source>
        <dbReference type="ARBA" id="ARBA00044632"/>
    </source>
</evidence>
<dbReference type="InterPro" id="IPR010663">
    <property type="entry name" value="Znf_FPG/IleRS"/>
</dbReference>
<evidence type="ECO:0000256" key="14">
    <source>
        <dbReference type="ARBA" id="ARBA00023295"/>
    </source>
</evidence>
<dbReference type="GO" id="GO:0003684">
    <property type="term" value="F:damaged DNA binding"/>
    <property type="evidence" value="ECO:0007669"/>
    <property type="project" value="InterPro"/>
</dbReference>
<comment type="caution">
    <text evidence="20">The sequence shown here is derived from an EMBL/GenBank/DDBJ whole genome shotgun (WGS) entry which is preliminary data.</text>
</comment>
<evidence type="ECO:0000313" key="20">
    <source>
        <dbReference type="EMBL" id="KKU27142.1"/>
    </source>
</evidence>
<keyword evidence="7 16" id="KW-0863">Zinc-finger</keyword>
<evidence type="ECO:0000313" key="21">
    <source>
        <dbReference type="Proteomes" id="UP000034175"/>
    </source>
</evidence>
<dbReference type="GO" id="GO:0140078">
    <property type="term" value="F:class I DNA-(apurinic or apyrimidinic site) endonuclease activity"/>
    <property type="evidence" value="ECO:0007669"/>
    <property type="project" value="UniProtKB-EC"/>
</dbReference>
<dbReference type="InterPro" id="IPR000214">
    <property type="entry name" value="Znf_DNA_glyclase/AP_lyase"/>
</dbReference>
<dbReference type="GO" id="GO:0034039">
    <property type="term" value="F:8-oxo-7,8-dihydroguanine DNA N-glycosylase activity"/>
    <property type="evidence" value="ECO:0007669"/>
    <property type="project" value="TreeGrafter"/>
</dbReference>
<dbReference type="SMART" id="SM00898">
    <property type="entry name" value="Fapy_DNA_glyco"/>
    <property type="match status" value="1"/>
</dbReference>
<evidence type="ECO:0000256" key="7">
    <source>
        <dbReference type="ARBA" id="ARBA00022771"/>
    </source>
</evidence>
<dbReference type="InterPro" id="IPR015886">
    <property type="entry name" value="H2TH_FPG"/>
</dbReference>
<dbReference type="Gene3D" id="3.20.190.10">
    <property type="entry name" value="MutM-like, N-terminal"/>
    <property type="match status" value="1"/>
</dbReference>
<evidence type="ECO:0000256" key="11">
    <source>
        <dbReference type="ARBA" id="ARBA00023204"/>
    </source>
</evidence>
<dbReference type="GO" id="GO:0008270">
    <property type="term" value="F:zinc ion binding"/>
    <property type="evidence" value="ECO:0007669"/>
    <property type="project" value="UniProtKB-KW"/>
</dbReference>
<keyword evidence="11" id="KW-0234">DNA repair</keyword>
<dbReference type="FunFam" id="1.10.8.50:FF:000003">
    <property type="entry name" value="Formamidopyrimidine-DNA glycosylase"/>
    <property type="match status" value="1"/>
</dbReference>
<evidence type="ECO:0000256" key="4">
    <source>
        <dbReference type="ARBA" id="ARBA00011245"/>
    </source>
</evidence>
<evidence type="ECO:0000256" key="6">
    <source>
        <dbReference type="ARBA" id="ARBA00022763"/>
    </source>
</evidence>
<dbReference type="Pfam" id="PF06831">
    <property type="entry name" value="H2TH"/>
    <property type="match status" value="1"/>
</dbReference>
<dbReference type="InterPro" id="IPR035937">
    <property type="entry name" value="FPG_N"/>
</dbReference>
<evidence type="ECO:0000256" key="17">
    <source>
        <dbReference type="SAM" id="MobiDB-lite"/>
    </source>
</evidence>
<dbReference type="InterPro" id="IPR020629">
    <property type="entry name" value="FPG_Glyclase"/>
</dbReference>
<evidence type="ECO:0000256" key="1">
    <source>
        <dbReference type="ARBA" id="ARBA00001668"/>
    </source>
</evidence>
<keyword evidence="13" id="KW-0511">Multifunctional enzyme</keyword>
<feature type="domain" description="Formamidopyrimidine-DNA glycosylase catalytic" evidence="19">
    <location>
        <begin position="2"/>
        <end position="178"/>
    </location>
</feature>
<keyword evidence="12" id="KW-0456">Lyase</keyword>
<keyword evidence="8" id="KW-0378">Hydrolase</keyword>
<feature type="domain" description="FPG-type" evidence="18">
    <location>
        <begin position="300"/>
        <end position="334"/>
    </location>
</feature>
<keyword evidence="14" id="KW-0326">Glycosidase</keyword>
<evidence type="ECO:0000256" key="3">
    <source>
        <dbReference type="ARBA" id="ARBA00009409"/>
    </source>
</evidence>
<dbReference type="Pfam" id="PF06827">
    <property type="entry name" value="zf-FPG_IleRS"/>
    <property type="match status" value="1"/>
</dbReference>
<organism evidence="20 21">
    <name type="scientific">Candidatus Magasanikbacteria bacterium GW2011_GWA2_46_17</name>
    <dbReference type="NCBI Taxonomy" id="1619042"/>
    <lineage>
        <taxon>Bacteria</taxon>
        <taxon>Candidatus Magasanikiibacteriota</taxon>
    </lineage>
</organism>
<dbReference type="SUPFAM" id="SSF81624">
    <property type="entry name" value="N-terminal domain of MutM-like DNA repair proteins"/>
    <property type="match status" value="1"/>
</dbReference>
<dbReference type="PROSITE" id="PS51068">
    <property type="entry name" value="FPG_CAT"/>
    <property type="match status" value="1"/>
</dbReference>
<keyword evidence="6" id="KW-0227">DNA damage</keyword>
<dbReference type="SUPFAM" id="SSF46946">
    <property type="entry name" value="S13-like H2TH domain"/>
    <property type="match status" value="1"/>
</dbReference>
<evidence type="ECO:0000256" key="16">
    <source>
        <dbReference type="PROSITE-ProRule" id="PRU00391"/>
    </source>
</evidence>
<evidence type="ECO:0000256" key="12">
    <source>
        <dbReference type="ARBA" id="ARBA00023239"/>
    </source>
</evidence>
<accession>A0A0G1P3I2</accession>
<feature type="region of interest" description="Disordered" evidence="17">
    <location>
        <begin position="69"/>
        <end position="111"/>
    </location>
</feature>
<sequence>MPELPEVETIVNDLRNKIINKKIVNVEVRNKTTVRGDVAKFKKMLKGDYFGSIERRAKLMVIRFGPPPSLRGATGGSTFSPHQGEIQRGLPSSEDTRGSTEDGKPHPTLPSERGGGVFFLLIHLKMTGQLIYYYDHKVIAGGHNLPLHLPKLPDKHTHVILTLADRSRLFFNDQRRFGFMKIVDEEERNKIMESYGMEPLSKAFTLKKFKETLKGKRAIKQILMDQERVAGIGNIYSDEICFCARVRPDRKVNTLAENEIKSLRSCVKKILKLAIKYRGTTFKDYKDVAGRQGNFSNFLKVYDREGEKCMRCDAVLQKKRLGGRGSVFCSSCQH</sequence>
<dbReference type="PROSITE" id="PS51066">
    <property type="entry name" value="ZF_FPG_2"/>
    <property type="match status" value="1"/>
</dbReference>
<evidence type="ECO:0000256" key="2">
    <source>
        <dbReference type="ARBA" id="ARBA00001947"/>
    </source>
</evidence>
<dbReference type="Gene3D" id="1.10.8.50">
    <property type="match status" value="1"/>
</dbReference>
<evidence type="ECO:0000256" key="10">
    <source>
        <dbReference type="ARBA" id="ARBA00023125"/>
    </source>
</evidence>
<dbReference type="Pfam" id="PF01149">
    <property type="entry name" value="Fapy_DNA_glyco"/>
    <property type="match status" value="2"/>
</dbReference>
<keyword evidence="5" id="KW-0479">Metal-binding</keyword>
<dbReference type="CDD" id="cd08966">
    <property type="entry name" value="EcFpg-like_N"/>
    <property type="match status" value="1"/>
</dbReference>
<dbReference type="GO" id="GO:0006284">
    <property type="term" value="P:base-excision repair"/>
    <property type="evidence" value="ECO:0007669"/>
    <property type="project" value="InterPro"/>
</dbReference>
<proteinExistence type="inferred from homology"/>
<evidence type="ECO:0000256" key="9">
    <source>
        <dbReference type="ARBA" id="ARBA00022833"/>
    </source>
</evidence>
<dbReference type="InterPro" id="IPR010979">
    <property type="entry name" value="Ribosomal_uS13-like_H2TH"/>
</dbReference>
<protein>
    <submittedName>
        <fullName evidence="20">Formamidopyrimidine-DNA glycosylase</fullName>
    </submittedName>
</protein>
<evidence type="ECO:0000259" key="19">
    <source>
        <dbReference type="PROSITE" id="PS51068"/>
    </source>
</evidence>
<comment type="cofactor">
    <cofactor evidence="2">
        <name>Zn(2+)</name>
        <dbReference type="ChEBI" id="CHEBI:29105"/>
    </cofactor>
</comment>
<dbReference type="NCBIfam" id="NF002211">
    <property type="entry name" value="PRK01103.1"/>
    <property type="match status" value="1"/>
</dbReference>
<gene>
    <name evidence="20" type="ORF">UX39_C0004G0020</name>
</gene>
<dbReference type="EMBL" id="LCMA01000004">
    <property type="protein sequence ID" value="KKU27142.1"/>
    <property type="molecule type" value="Genomic_DNA"/>
</dbReference>
<dbReference type="PATRIC" id="fig|1619042.3.peg.227"/>
<evidence type="ECO:0000256" key="5">
    <source>
        <dbReference type="ARBA" id="ARBA00022723"/>
    </source>
</evidence>
<comment type="similarity">
    <text evidence="3">Belongs to the FPG family.</text>
</comment>
<dbReference type="SUPFAM" id="SSF57716">
    <property type="entry name" value="Glucocorticoid receptor-like (DNA-binding domain)"/>
    <property type="match status" value="1"/>
</dbReference>
<dbReference type="AlphaFoldDB" id="A0A0G1P3I2"/>
<keyword evidence="9" id="KW-0862">Zinc</keyword>
<evidence type="ECO:0000256" key="13">
    <source>
        <dbReference type="ARBA" id="ARBA00023268"/>
    </source>
</evidence>
<dbReference type="Proteomes" id="UP000034175">
    <property type="component" value="Unassembled WGS sequence"/>
</dbReference>
<dbReference type="PANTHER" id="PTHR22993:SF9">
    <property type="entry name" value="FORMAMIDOPYRIMIDINE-DNA GLYCOSYLASE"/>
    <property type="match status" value="1"/>
</dbReference>
<keyword evidence="10" id="KW-0238">DNA-binding</keyword>
<comment type="catalytic activity">
    <reaction evidence="1">
        <text>Hydrolysis of DNA containing ring-opened 7-methylguanine residues, releasing 2,6-diamino-4-hydroxy-5-(N-methyl)formamidopyrimidine.</text>
        <dbReference type="EC" id="3.2.2.23"/>
    </reaction>
</comment>
<dbReference type="SMART" id="SM01232">
    <property type="entry name" value="H2TH"/>
    <property type="match status" value="1"/>
</dbReference>